<gene>
    <name evidence="1" type="ORF">GCM10009850_111290</name>
</gene>
<accession>A0ABN3D1I7</accession>
<proteinExistence type="predicted"/>
<evidence type="ECO:0000313" key="2">
    <source>
        <dbReference type="Proteomes" id="UP001499843"/>
    </source>
</evidence>
<dbReference type="Proteomes" id="UP001499843">
    <property type="component" value="Unassembled WGS sequence"/>
</dbReference>
<dbReference type="EMBL" id="BAAAQX010000053">
    <property type="protein sequence ID" value="GAA2215661.1"/>
    <property type="molecule type" value="Genomic_DNA"/>
</dbReference>
<keyword evidence="2" id="KW-1185">Reference proteome</keyword>
<reference evidence="1 2" key="1">
    <citation type="journal article" date="2019" name="Int. J. Syst. Evol. Microbiol.">
        <title>The Global Catalogue of Microorganisms (GCM) 10K type strain sequencing project: providing services to taxonomists for standard genome sequencing and annotation.</title>
        <authorList>
            <consortium name="The Broad Institute Genomics Platform"/>
            <consortium name="The Broad Institute Genome Sequencing Center for Infectious Disease"/>
            <person name="Wu L."/>
            <person name="Ma J."/>
        </authorList>
    </citation>
    <scope>NUCLEOTIDE SEQUENCE [LARGE SCALE GENOMIC DNA]</scope>
    <source>
        <strain evidence="1 2">JCM 16114</strain>
    </source>
</reference>
<name>A0ABN3D1I7_9ACTN</name>
<comment type="caution">
    <text evidence="1">The sequence shown here is derived from an EMBL/GenBank/DDBJ whole genome shotgun (WGS) entry which is preliminary data.</text>
</comment>
<organism evidence="1 2">
    <name type="scientific">Nonomuraea monospora</name>
    <dbReference type="NCBI Taxonomy" id="568818"/>
    <lineage>
        <taxon>Bacteria</taxon>
        <taxon>Bacillati</taxon>
        <taxon>Actinomycetota</taxon>
        <taxon>Actinomycetes</taxon>
        <taxon>Streptosporangiales</taxon>
        <taxon>Streptosporangiaceae</taxon>
        <taxon>Nonomuraea</taxon>
    </lineage>
</organism>
<protein>
    <submittedName>
        <fullName evidence="1">Uncharacterized protein</fullName>
    </submittedName>
</protein>
<evidence type="ECO:0000313" key="1">
    <source>
        <dbReference type="EMBL" id="GAA2215661.1"/>
    </source>
</evidence>
<sequence length="75" mass="7745">MLLRPAHQTVTNAFTALRLLVGAKNSAALCDLRVLVDQPAEAVTSDDLDIVLDRVGKGSQRGGLALSGSKIGCGV</sequence>